<organism evidence="1 2">
    <name type="scientific">Rhizobium ruizarguesonis</name>
    <dbReference type="NCBI Taxonomy" id="2081791"/>
    <lineage>
        <taxon>Bacteria</taxon>
        <taxon>Pseudomonadati</taxon>
        <taxon>Pseudomonadota</taxon>
        <taxon>Alphaproteobacteria</taxon>
        <taxon>Hyphomicrobiales</taxon>
        <taxon>Rhizobiaceae</taxon>
        <taxon>Rhizobium/Agrobacterium group</taxon>
        <taxon>Rhizobium</taxon>
    </lineage>
</organism>
<accession>A0ACD5EIC3</accession>
<name>A0ACD5EIC3_9HYPH</name>
<evidence type="ECO:0000313" key="2">
    <source>
        <dbReference type="Proteomes" id="UP000078465"/>
    </source>
</evidence>
<keyword evidence="1" id="KW-0614">Plasmid</keyword>
<dbReference type="EMBL" id="CP171852">
    <property type="protein sequence ID" value="XKM38891.1"/>
    <property type="molecule type" value="Genomic_DNA"/>
</dbReference>
<proteinExistence type="predicted"/>
<dbReference type="Proteomes" id="UP000078465">
    <property type="component" value="Plasmid unnamed2"/>
</dbReference>
<reference evidence="1" key="1">
    <citation type="submission" date="2024-10" db="EMBL/GenBank/DDBJ databases">
        <title>Strain of Rhizobium-related bacteria isolated fromm roots of Vavilovia formosa.</title>
        <authorList>
            <person name="Kimeklis A."/>
            <person name="Afonin A."/>
        </authorList>
    </citation>
    <scope>NUCLEOTIDE SEQUENCE</scope>
    <source>
        <strain evidence="1">Vaf-46</strain>
    </source>
</reference>
<geneLocation type="plasmid" evidence="1 2">
    <name>unnamed2</name>
</geneLocation>
<protein>
    <submittedName>
        <fullName evidence="1">Uncharacterized protein</fullName>
    </submittedName>
</protein>
<evidence type="ECO:0000313" key="1">
    <source>
        <dbReference type="EMBL" id="XKM38891.1"/>
    </source>
</evidence>
<sequence>MSTAYYALFHALARDCADLLVGTGDTRSEPAWAQVYRTLEHGVAKNSCKASAGRGFPGSIVSFADTFVVLQEERHRADYDPLVRYVRAEVLVLIDNCEQAIKDLASAPRSDRKAFAIWVLFQKSDSPYFVFDPAPRACRLSPSTFAIVAAASSYLGQMGKSAHLLPKRPGGARPWCCRANFNRGGL</sequence>
<gene>
    <name evidence="1" type="ORF">A4U53_008595</name>
</gene>